<feature type="compositionally biased region" description="Polar residues" evidence="13">
    <location>
        <begin position="46"/>
        <end position="70"/>
    </location>
</feature>
<feature type="compositionally biased region" description="Polar residues" evidence="13">
    <location>
        <begin position="586"/>
        <end position="595"/>
    </location>
</feature>
<dbReference type="PANTHER" id="PTHR43427:SF6">
    <property type="entry name" value="CHLORIDE CHANNEL PROTEIN CLC-E"/>
    <property type="match status" value="1"/>
</dbReference>
<evidence type="ECO:0000256" key="7">
    <source>
        <dbReference type="ARBA" id="ARBA00023136"/>
    </source>
</evidence>
<keyword evidence="9 12" id="KW-0868">Chloride</keyword>
<evidence type="ECO:0000256" key="6">
    <source>
        <dbReference type="ARBA" id="ARBA00023065"/>
    </source>
</evidence>
<dbReference type="PANTHER" id="PTHR43427">
    <property type="entry name" value="CHLORIDE CHANNEL PROTEIN CLC-E"/>
    <property type="match status" value="1"/>
</dbReference>
<feature type="transmembrane region" description="Helical" evidence="12">
    <location>
        <begin position="520"/>
        <end position="545"/>
    </location>
</feature>
<keyword evidence="7 12" id="KW-0472">Membrane</keyword>
<feature type="transmembrane region" description="Helical" evidence="12">
    <location>
        <begin position="124"/>
        <end position="146"/>
    </location>
</feature>
<evidence type="ECO:0000256" key="13">
    <source>
        <dbReference type="SAM" id="MobiDB-lite"/>
    </source>
</evidence>
<dbReference type="Pfam" id="PF00654">
    <property type="entry name" value="Voltage_CLC"/>
    <property type="match status" value="1"/>
</dbReference>
<evidence type="ECO:0000256" key="8">
    <source>
        <dbReference type="ARBA" id="ARBA00023173"/>
    </source>
</evidence>
<keyword evidence="16" id="KW-1185">Reference proteome</keyword>
<comment type="similarity">
    <text evidence="2 12">Belongs to the chloride channel (TC 2.A.49) family.</text>
</comment>
<feature type="compositionally biased region" description="Low complexity" evidence="13">
    <location>
        <begin position="36"/>
        <end position="45"/>
    </location>
</feature>
<dbReference type="PRINTS" id="PR00762">
    <property type="entry name" value="CLCHANNEL"/>
</dbReference>
<name>A0A5N5FMJ2_9ROSA</name>
<keyword evidence="5 12" id="KW-1133">Transmembrane helix</keyword>
<feature type="compositionally biased region" description="Low complexity" evidence="13">
    <location>
        <begin position="598"/>
        <end position="607"/>
    </location>
</feature>
<dbReference type="InterPro" id="IPR000644">
    <property type="entry name" value="CBS_dom"/>
</dbReference>
<gene>
    <name evidence="15" type="ORF">D8674_003505</name>
</gene>
<evidence type="ECO:0000256" key="11">
    <source>
        <dbReference type="PROSITE-ProRule" id="PRU00703"/>
    </source>
</evidence>
<keyword evidence="8" id="KW-0869">Chloride channel</keyword>
<dbReference type="InterPro" id="IPR001807">
    <property type="entry name" value="ClC"/>
</dbReference>
<reference evidence="15 16" key="1">
    <citation type="submission" date="2019-09" db="EMBL/GenBank/DDBJ databases">
        <authorList>
            <person name="Ou C."/>
        </authorList>
    </citation>
    <scope>NUCLEOTIDE SEQUENCE [LARGE SCALE GENOMIC DNA]</scope>
    <source>
        <strain evidence="15">S2</strain>
        <tissue evidence="15">Leaf</tissue>
    </source>
</reference>
<dbReference type="SUPFAM" id="SSF81340">
    <property type="entry name" value="Clc chloride channel"/>
    <property type="match status" value="1"/>
</dbReference>
<evidence type="ECO:0000256" key="1">
    <source>
        <dbReference type="ARBA" id="ARBA00004141"/>
    </source>
</evidence>
<dbReference type="InterPro" id="IPR014743">
    <property type="entry name" value="Cl-channel_core"/>
</dbReference>
<reference evidence="16" key="2">
    <citation type="submission" date="2019-10" db="EMBL/GenBank/DDBJ databases">
        <title>A de novo genome assembly of a pear dwarfing rootstock.</title>
        <authorList>
            <person name="Wang F."/>
            <person name="Wang J."/>
            <person name="Li S."/>
            <person name="Zhang Y."/>
            <person name="Fang M."/>
            <person name="Ma L."/>
            <person name="Zhao Y."/>
            <person name="Jiang S."/>
        </authorList>
    </citation>
    <scope>NUCLEOTIDE SEQUENCE [LARGE SCALE GENOMIC DNA]</scope>
</reference>
<dbReference type="Gene3D" id="1.10.3080.10">
    <property type="entry name" value="Clc chloride channel"/>
    <property type="match status" value="1"/>
</dbReference>
<dbReference type="FunFam" id="3.10.580.10:FF:000066">
    <property type="entry name" value="Chloride channel protein"/>
    <property type="match status" value="1"/>
</dbReference>
<dbReference type="InterPro" id="IPR046342">
    <property type="entry name" value="CBS_dom_sf"/>
</dbReference>
<keyword evidence="10" id="KW-0407">Ion channel</keyword>
<dbReference type="GO" id="GO:0005254">
    <property type="term" value="F:chloride channel activity"/>
    <property type="evidence" value="ECO:0007669"/>
    <property type="project" value="UniProtKB-UniRule"/>
</dbReference>
<dbReference type="SUPFAM" id="SSF54631">
    <property type="entry name" value="CBS-domain pair"/>
    <property type="match status" value="1"/>
</dbReference>
<dbReference type="Gene3D" id="3.10.580.10">
    <property type="entry name" value="CBS-domain"/>
    <property type="match status" value="1"/>
</dbReference>
<accession>A0A5N5FMJ2</accession>
<feature type="transmembrane region" description="Helical" evidence="12">
    <location>
        <begin position="551"/>
        <end position="569"/>
    </location>
</feature>
<keyword evidence="11" id="KW-0129">CBS domain</keyword>
<evidence type="ECO:0000313" key="16">
    <source>
        <dbReference type="Proteomes" id="UP000327157"/>
    </source>
</evidence>
<dbReference type="Pfam" id="PF00571">
    <property type="entry name" value="CBS"/>
    <property type="match status" value="2"/>
</dbReference>
<evidence type="ECO:0000256" key="3">
    <source>
        <dbReference type="ARBA" id="ARBA00022448"/>
    </source>
</evidence>
<keyword evidence="4 12" id="KW-0812">Transmembrane</keyword>
<evidence type="ECO:0000256" key="12">
    <source>
        <dbReference type="RuleBase" id="RU361221"/>
    </source>
</evidence>
<evidence type="ECO:0000313" key="15">
    <source>
        <dbReference type="EMBL" id="KAB2602500.1"/>
    </source>
</evidence>
<feature type="transmembrane region" description="Helical" evidence="12">
    <location>
        <begin position="332"/>
        <end position="350"/>
    </location>
</feature>
<feature type="region of interest" description="Disordered" evidence="13">
    <location>
        <begin position="18"/>
        <end position="121"/>
    </location>
</feature>
<organism evidence="15 16">
    <name type="scientific">Pyrus ussuriensis x Pyrus communis</name>
    <dbReference type="NCBI Taxonomy" id="2448454"/>
    <lineage>
        <taxon>Eukaryota</taxon>
        <taxon>Viridiplantae</taxon>
        <taxon>Streptophyta</taxon>
        <taxon>Embryophyta</taxon>
        <taxon>Tracheophyta</taxon>
        <taxon>Spermatophyta</taxon>
        <taxon>Magnoliopsida</taxon>
        <taxon>eudicotyledons</taxon>
        <taxon>Gunneridae</taxon>
        <taxon>Pentapetalae</taxon>
        <taxon>rosids</taxon>
        <taxon>fabids</taxon>
        <taxon>Rosales</taxon>
        <taxon>Rosaceae</taxon>
        <taxon>Amygdaloideae</taxon>
        <taxon>Maleae</taxon>
        <taxon>Pyrus</taxon>
    </lineage>
</organism>
<evidence type="ECO:0000256" key="9">
    <source>
        <dbReference type="ARBA" id="ARBA00023214"/>
    </source>
</evidence>
<sequence>MGGLDCIWRFPNAHSRRHLRPLVSPPPPPSSPPPRKTLLLLSPTSNTQTRTIDTKNASAGYTSNTRTSKPIKNGRALTPRPPLSLPQTQQTQQQNDDNDNAEEQEEEEQDEDGSKAQGRGRGNWTIVLSSSLVGLLTGIGVILFNYSVREIRDVFWGGIPQRGASWLREEYVGDTWKQVILVPASGGLIVAILNFLRDALEDGSQDNNGNEQRGEKGENLLVKMGMPVSVFDGLKAASRPFLKAIAACVTLGTGNSLGPEGPSVEIGTSIAKGVGAVFDKSSQRRLSLVAAGSAAGIASGFNAAVSGCFFAVESVLWPSPSDSSSISLVNTTSMVILSAVIASVVSEVGLGSEPAFKVPYYDFRSPTELPLYLLLGVLCGLVSLTLSKCTSYMLVFVDNLHKTIGLPKFLFPIMGGLAVGLMALAYPEILYQGFENVDILLESRPLEKCLSADLLLQLVVVKIGATSLSRASGLVGGFYAPSLFIGAATGMAYGKFISSAVAQSSPILHLSVLEVASPQAYGLVGMAATLAGVCQVPLTSVLLLFELTQDYRIVLPLLGAVGFSSWITSGQTRRKDISKTKKLKQGKSSSNQQPEVPSPSASGLSSSNAFTSNASDLCELESSLCIDGSDINTENLEKRISVSEAMRTRYVTVLMDTLLTEAVTLMLAEKQPCAMIVDDDHILIGLLTLKDIQEFSNKYAKPRRQRPKELIVSEMCSSDGEVCRIPWTATPTMTLLSAQNIMNKYGMNQIPVVTQHVQDHRGHLVGLLDRECITLTCRALATRESLCK</sequence>
<comment type="subcellular location">
    <subcellularLocation>
        <location evidence="1 12">Membrane</location>
        <topology evidence="1 12">Multi-pass membrane protein</topology>
    </subcellularLocation>
</comment>
<feature type="transmembrane region" description="Helical" evidence="12">
    <location>
        <begin position="409"/>
        <end position="426"/>
    </location>
</feature>
<keyword evidence="3 12" id="KW-0813">Transport</keyword>
<evidence type="ECO:0000256" key="4">
    <source>
        <dbReference type="ARBA" id="ARBA00022692"/>
    </source>
</evidence>
<evidence type="ECO:0000256" key="10">
    <source>
        <dbReference type="ARBA" id="ARBA00023303"/>
    </source>
</evidence>
<dbReference type="GO" id="GO:0034707">
    <property type="term" value="C:chloride channel complex"/>
    <property type="evidence" value="ECO:0007669"/>
    <property type="project" value="UniProtKB-KW"/>
</dbReference>
<feature type="compositionally biased region" description="Pro residues" evidence="13">
    <location>
        <begin position="23"/>
        <end position="35"/>
    </location>
</feature>
<feature type="transmembrane region" description="Helical" evidence="12">
    <location>
        <begin position="288"/>
        <end position="312"/>
    </location>
</feature>
<dbReference type="CDD" id="cd04592">
    <property type="entry name" value="CBS_pair_voltage-gated_CLC_euk_bac"/>
    <property type="match status" value="1"/>
</dbReference>
<comment type="caution">
    <text evidence="12">Lacks conserved residue(s) required for the propagation of feature annotation.</text>
</comment>
<dbReference type="CDD" id="cd00400">
    <property type="entry name" value="Voltage_gated_ClC"/>
    <property type="match status" value="1"/>
</dbReference>
<protein>
    <recommendedName>
        <fullName evidence="12">Chloride channel protein</fullName>
    </recommendedName>
</protein>
<dbReference type="AlphaFoldDB" id="A0A5N5FMJ2"/>
<feature type="transmembrane region" description="Helical" evidence="12">
    <location>
        <begin position="371"/>
        <end position="397"/>
    </location>
</feature>
<evidence type="ECO:0000259" key="14">
    <source>
        <dbReference type="PROSITE" id="PS51371"/>
    </source>
</evidence>
<feature type="compositionally biased region" description="Acidic residues" evidence="13">
    <location>
        <begin position="96"/>
        <end position="111"/>
    </location>
</feature>
<dbReference type="PROSITE" id="PS51371">
    <property type="entry name" value="CBS"/>
    <property type="match status" value="1"/>
</dbReference>
<feature type="domain" description="CBS" evidence="14">
    <location>
        <begin position="646"/>
        <end position="703"/>
    </location>
</feature>
<reference evidence="15 16" key="3">
    <citation type="submission" date="2019-11" db="EMBL/GenBank/DDBJ databases">
        <title>A de novo genome assembly of a pear dwarfing rootstock.</title>
        <authorList>
            <person name="Wang F."/>
            <person name="Wang J."/>
            <person name="Li S."/>
            <person name="Zhang Y."/>
            <person name="Fang M."/>
            <person name="Ma L."/>
            <person name="Zhao Y."/>
            <person name="Jiang S."/>
        </authorList>
    </citation>
    <scope>NUCLEOTIDE SEQUENCE [LARGE SCALE GENOMIC DNA]</scope>
    <source>
        <strain evidence="15">S2</strain>
        <tissue evidence="15">Leaf</tissue>
    </source>
</reference>
<dbReference type="OrthoDB" id="4564at2759"/>
<dbReference type="SMART" id="SM00116">
    <property type="entry name" value="CBS"/>
    <property type="match status" value="2"/>
</dbReference>
<dbReference type="GO" id="GO:0009535">
    <property type="term" value="C:chloroplast thylakoid membrane"/>
    <property type="evidence" value="ECO:0007669"/>
    <property type="project" value="TreeGrafter"/>
</dbReference>
<feature type="region of interest" description="Disordered" evidence="13">
    <location>
        <begin position="577"/>
        <end position="607"/>
    </location>
</feature>
<dbReference type="Proteomes" id="UP000327157">
    <property type="component" value="Chromosome 10"/>
</dbReference>
<dbReference type="InterPro" id="IPR050368">
    <property type="entry name" value="ClC-type_chloride_channel"/>
</dbReference>
<proteinExistence type="inferred from homology"/>
<dbReference type="EMBL" id="SMOL01000695">
    <property type="protein sequence ID" value="KAB2602500.1"/>
    <property type="molecule type" value="Genomic_DNA"/>
</dbReference>
<evidence type="ECO:0000256" key="2">
    <source>
        <dbReference type="ARBA" id="ARBA00009476"/>
    </source>
</evidence>
<comment type="caution">
    <text evidence="15">The sequence shown here is derived from an EMBL/GenBank/DDBJ whole genome shotgun (WGS) entry which is preliminary data.</text>
</comment>
<keyword evidence="6 12" id="KW-0406">Ion transport</keyword>
<evidence type="ECO:0000256" key="5">
    <source>
        <dbReference type="ARBA" id="ARBA00022989"/>
    </source>
</evidence>